<name>A0A1V3JL45_9PAST</name>
<dbReference type="GO" id="GO:0003677">
    <property type="term" value="F:DNA binding"/>
    <property type="evidence" value="ECO:0007669"/>
    <property type="project" value="InterPro"/>
</dbReference>
<dbReference type="OrthoDB" id="9798416at2"/>
<dbReference type="SUPFAM" id="SSF47413">
    <property type="entry name" value="lambda repressor-like DNA-binding domains"/>
    <property type="match status" value="1"/>
</dbReference>
<dbReference type="STRING" id="1907939.BKL49_09610"/>
<keyword evidence="2" id="KW-1185">Reference proteome</keyword>
<dbReference type="InterPro" id="IPR010982">
    <property type="entry name" value="Lambda_DNA-bd_dom_sf"/>
</dbReference>
<protein>
    <submittedName>
        <fullName evidence="1">Putative addiction module antidote protein</fullName>
    </submittedName>
</protein>
<organism evidence="1 2">
    <name type="scientific">Rodentibacter myodis</name>
    <dbReference type="NCBI Taxonomy" id="1907939"/>
    <lineage>
        <taxon>Bacteria</taxon>
        <taxon>Pseudomonadati</taxon>
        <taxon>Pseudomonadota</taxon>
        <taxon>Gammaproteobacteria</taxon>
        <taxon>Pasteurellales</taxon>
        <taxon>Pasteurellaceae</taxon>
        <taxon>Rodentibacter</taxon>
    </lineage>
</organism>
<proteinExistence type="predicted"/>
<evidence type="ECO:0000313" key="1">
    <source>
        <dbReference type="EMBL" id="OOF57358.1"/>
    </source>
</evidence>
<dbReference type="EMBL" id="MLHQ01000025">
    <property type="protein sequence ID" value="OOF57358.1"/>
    <property type="molecule type" value="Genomic_DNA"/>
</dbReference>
<dbReference type="PANTHER" id="PTHR40275">
    <property type="entry name" value="SSL7038 PROTEIN"/>
    <property type="match status" value="1"/>
</dbReference>
<dbReference type="AlphaFoldDB" id="A0A1V3JL45"/>
<sequence>MREKHGIREFDVAEFLIDEETISAYLTEVLKEGDQGEFLQALGDIARARGMTELSEKTGLGRESLYKTLSKDAKPRFDTIQKILAAFNIELVPTVKTS</sequence>
<evidence type="ECO:0000313" key="2">
    <source>
        <dbReference type="Proteomes" id="UP000188602"/>
    </source>
</evidence>
<dbReference type="Pfam" id="PF21716">
    <property type="entry name" value="dnstrm_HI1420"/>
    <property type="match status" value="1"/>
</dbReference>
<dbReference type="NCBIfam" id="TIGR02684">
    <property type="entry name" value="dnstrm_HI1420"/>
    <property type="match status" value="1"/>
</dbReference>
<reference evidence="1 2" key="1">
    <citation type="submission" date="2016-10" db="EMBL/GenBank/DDBJ databases">
        <title>Rodentibacter gen. nov. and new species.</title>
        <authorList>
            <person name="Christensen H."/>
        </authorList>
    </citation>
    <scope>NUCLEOTIDE SEQUENCE [LARGE SCALE GENOMIC DNA]</scope>
    <source>
        <strain evidence="1 2">Ac151</strain>
    </source>
</reference>
<dbReference type="PANTHER" id="PTHR40275:SF1">
    <property type="entry name" value="SSL7038 PROTEIN"/>
    <property type="match status" value="1"/>
</dbReference>
<gene>
    <name evidence="1" type="ORF">BKL49_09610</name>
</gene>
<dbReference type="Proteomes" id="UP000188602">
    <property type="component" value="Unassembled WGS sequence"/>
</dbReference>
<accession>A0A1V3JL45</accession>
<comment type="caution">
    <text evidence="1">The sequence shown here is derived from an EMBL/GenBank/DDBJ whole genome shotgun (WGS) entry which is preliminary data.</text>
</comment>
<dbReference type="InterPro" id="IPR014057">
    <property type="entry name" value="HI1420"/>
</dbReference>